<feature type="domain" description="SnoaL-like" evidence="1">
    <location>
        <begin position="8"/>
        <end position="93"/>
    </location>
</feature>
<dbReference type="SUPFAM" id="SSF54427">
    <property type="entry name" value="NTF2-like"/>
    <property type="match status" value="1"/>
</dbReference>
<organism evidence="2 3">
    <name type="scientific">Nocardia vinacea</name>
    <dbReference type="NCBI Taxonomy" id="96468"/>
    <lineage>
        <taxon>Bacteria</taxon>
        <taxon>Bacillati</taxon>
        <taxon>Actinomycetota</taxon>
        <taxon>Actinomycetes</taxon>
        <taxon>Mycobacteriales</taxon>
        <taxon>Nocardiaceae</taxon>
        <taxon>Nocardia</taxon>
    </lineage>
</organism>
<accession>A0ABZ1YVN8</accession>
<dbReference type="Gene3D" id="3.10.450.50">
    <property type="match status" value="1"/>
</dbReference>
<keyword evidence="3" id="KW-1185">Reference proteome</keyword>
<dbReference type="RefSeq" id="WP_329411404.1">
    <property type="nucleotide sequence ID" value="NZ_CP109441.1"/>
</dbReference>
<proteinExistence type="predicted"/>
<sequence length="128" mass="14234">MSDIDELVRRYLASWNERDPARRRVLVDQLWTDDAGYIDPIVAAEGRDAIEDVVATAQRQFPGLVYRMAGSVDSHHHVVRLTRELAPADGPPVIIGLVVMVTERARLRRVYGFLDPVPAPIPSPGAQP</sequence>
<gene>
    <name evidence="2" type="ORF">OG563_03680</name>
</gene>
<evidence type="ECO:0000259" key="1">
    <source>
        <dbReference type="Pfam" id="PF12680"/>
    </source>
</evidence>
<evidence type="ECO:0000313" key="3">
    <source>
        <dbReference type="Proteomes" id="UP001432062"/>
    </source>
</evidence>
<protein>
    <submittedName>
        <fullName evidence="2">Nuclear transport factor 2 family protein</fullName>
    </submittedName>
</protein>
<dbReference type="InterPro" id="IPR032710">
    <property type="entry name" value="NTF2-like_dom_sf"/>
</dbReference>
<dbReference type="InterPro" id="IPR037401">
    <property type="entry name" value="SnoaL-like"/>
</dbReference>
<dbReference type="Proteomes" id="UP001432062">
    <property type="component" value="Chromosome"/>
</dbReference>
<name>A0ABZ1YVN8_9NOCA</name>
<dbReference type="Pfam" id="PF12680">
    <property type="entry name" value="SnoaL_2"/>
    <property type="match status" value="1"/>
</dbReference>
<reference evidence="2" key="1">
    <citation type="submission" date="2022-10" db="EMBL/GenBank/DDBJ databases">
        <title>The complete genomes of actinobacterial strains from the NBC collection.</title>
        <authorList>
            <person name="Joergensen T.S."/>
            <person name="Alvarez Arevalo M."/>
            <person name="Sterndorff E.B."/>
            <person name="Faurdal D."/>
            <person name="Vuksanovic O."/>
            <person name="Mourched A.-S."/>
            <person name="Charusanti P."/>
            <person name="Shaw S."/>
            <person name="Blin K."/>
            <person name="Weber T."/>
        </authorList>
    </citation>
    <scope>NUCLEOTIDE SEQUENCE</scope>
    <source>
        <strain evidence="2">NBC_01482</strain>
    </source>
</reference>
<evidence type="ECO:0000313" key="2">
    <source>
        <dbReference type="EMBL" id="WUV47352.1"/>
    </source>
</evidence>
<dbReference type="EMBL" id="CP109441">
    <property type="protein sequence ID" value="WUV47352.1"/>
    <property type="molecule type" value="Genomic_DNA"/>
</dbReference>